<accession>A0A444J7Z2</accession>
<dbReference type="InterPro" id="IPR001387">
    <property type="entry name" value="Cro/C1-type_HTH"/>
</dbReference>
<dbReference type="PANTHER" id="PTHR34504">
    <property type="entry name" value="ANTITOXIN HICB"/>
    <property type="match status" value="1"/>
</dbReference>
<dbReference type="Proteomes" id="UP000288086">
    <property type="component" value="Unassembled WGS sequence"/>
</dbReference>
<dbReference type="InterPro" id="IPR051404">
    <property type="entry name" value="TA_system_antitoxin"/>
</dbReference>
<evidence type="ECO:0000313" key="3">
    <source>
        <dbReference type="Proteomes" id="UP000288086"/>
    </source>
</evidence>
<dbReference type="InterPro" id="IPR010982">
    <property type="entry name" value="Lambda_DNA-bd_dom_sf"/>
</dbReference>
<dbReference type="GO" id="GO:0003677">
    <property type="term" value="F:DNA binding"/>
    <property type="evidence" value="ECO:0007669"/>
    <property type="project" value="InterPro"/>
</dbReference>
<feature type="domain" description="HicB-like antitoxin of toxin-antitoxin system" evidence="1">
    <location>
        <begin position="5"/>
        <end position="66"/>
    </location>
</feature>
<gene>
    <name evidence="2" type="ORF">VT98_10744</name>
</gene>
<dbReference type="SUPFAM" id="SSF47413">
    <property type="entry name" value="lambda repressor-like DNA-binding domains"/>
    <property type="match status" value="1"/>
</dbReference>
<organism evidence="2 3">
    <name type="scientific">Candidatus Electrothrix communis</name>
    <dbReference type="NCBI Taxonomy" id="1859133"/>
    <lineage>
        <taxon>Bacteria</taxon>
        <taxon>Pseudomonadati</taxon>
        <taxon>Thermodesulfobacteriota</taxon>
        <taxon>Desulfobulbia</taxon>
        <taxon>Desulfobulbales</taxon>
        <taxon>Desulfobulbaceae</taxon>
        <taxon>Candidatus Electrothrix</taxon>
    </lineage>
</organism>
<dbReference type="Gene3D" id="3.30.160.250">
    <property type="match status" value="1"/>
</dbReference>
<name>A0A444J7Z2_9BACT</name>
<evidence type="ECO:0000259" key="1">
    <source>
        <dbReference type="Pfam" id="PF15919"/>
    </source>
</evidence>
<evidence type="ECO:0000313" key="2">
    <source>
        <dbReference type="EMBL" id="RWX49159.1"/>
    </source>
</evidence>
<dbReference type="InterPro" id="IPR031807">
    <property type="entry name" value="HicB-like"/>
</dbReference>
<dbReference type="EMBL" id="MTKP01000074">
    <property type="protein sequence ID" value="RWX49159.1"/>
    <property type="molecule type" value="Genomic_DNA"/>
</dbReference>
<reference evidence="2 3" key="1">
    <citation type="submission" date="2017-01" db="EMBL/GenBank/DDBJ databases">
        <title>The cable genome- insights into the physiology and evolution of filamentous bacteria capable of sulfide oxidation via long distance electron transfer.</title>
        <authorList>
            <person name="Schreiber L."/>
            <person name="Bjerg J.T."/>
            <person name="Boggild A."/>
            <person name="Van De Vossenberg J."/>
            <person name="Meysman F."/>
            <person name="Nielsen L.P."/>
            <person name="Schramm A."/>
            <person name="Kjeldsen K.U."/>
        </authorList>
    </citation>
    <scope>NUCLEOTIDE SEQUENCE [LARGE SCALE GENOMIC DNA]</scope>
    <source>
        <strain evidence="2">A1</strain>
    </source>
</reference>
<keyword evidence="3" id="KW-1185">Reference proteome</keyword>
<dbReference type="CDD" id="cd00093">
    <property type="entry name" value="HTH_XRE"/>
    <property type="match status" value="1"/>
</dbReference>
<dbReference type="Pfam" id="PF15919">
    <property type="entry name" value="HicB_lk_antitox"/>
    <property type="match status" value="1"/>
</dbReference>
<dbReference type="SUPFAM" id="SSF143100">
    <property type="entry name" value="TTHA1013/TTHA0281-like"/>
    <property type="match status" value="1"/>
</dbReference>
<sequence length="139" mass="15374">MKIEYPAQITQEEDGIFFVSFPDIEEAVTQGDALEEALFNASEVLSLTLEYRLDEGLDLPEPSSVTGENIYLISPDVKVQAALLIRNAREGKSLADLARILETSWPSVKRLEDPHNSPTLKMIDKAAAALGKRLVLSFE</sequence>
<proteinExistence type="predicted"/>
<dbReference type="AlphaFoldDB" id="A0A444J7Z2"/>
<dbReference type="InterPro" id="IPR035069">
    <property type="entry name" value="TTHA1013/TTHA0281-like"/>
</dbReference>
<dbReference type="PANTHER" id="PTHR34504:SF4">
    <property type="entry name" value="ANTITOXIN HICB"/>
    <property type="match status" value="1"/>
</dbReference>
<dbReference type="Gene3D" id="1.10.260.40">
    <property type="entry name" value="lambda repressor-like DNA-binding domains"/>
    <property type="match status" value="1"/>
</dbReference>
<comment type="caution">
    <text evidence="2">The sequence shown here is derived from an EMBL/GenBank/DDBJ whole genome shotgun (WGS) entry which is preliminary data.</text>
</comment>
<protein>
    <submittedName>
        <fullName evidence="2">Antitoxin HicB</fullName>
    </submittedName>
</protein>